<reference evidence="2 3" key="1">
    <citation type="submission" date="2020-07" db="EMBL/GenBank/DDBJ databases">
        <title>Genomic diversity of species in the Neisseriaceae family.</title>
        <authorList>
            <person name="Vincent A.T."/>
            <person name="Bernet E."/>
            <person name="Veyrier F.J."/>
        </authorList>
    </citation>
    <scope>NUCLEOTIDE SEQUENCE [LARGE SCALE GENOMIC DNA]</scope>
    <source>
        <strain evidence="2 3">DSM 22244</strain>
    </source>
</reference>
<dbReference type="EMBL" id="CP059567">
    <property type="protein sequence ID" value="QMT40001.1"/>
    <property type="molecule type" value="Genomic_DNA"/>
</dbReference>
<protein>
    <submittedName>
        <fullName evidence="2">Uncharacterized protein</fullName>
    </submittedName>
</protein>
<feature type="region of interest" description="Disordered" evidence="1">
    <location>
        <begin position="48"/>
        <end position="70"/>
    </location>
</feature>
<evidence type="ECO:0000313" key="2">
    <source>
        <dbReference type="EMBL" id="QMT40001.1"/>
    </source>
</evidence>
<dbReference type="KEGG" id="nsg:H3L94_09095"/>
<evidence type="ECO:0000313" key="3">
    <source>
        <dbReference type="Proteomes" id="UP000514752"/>
    </source>
</evidence>
<organism evidence="2 3">
    <name type="scientific">Neisseria shayeganii</name>
    <dbReference type="NCBI Taxonomy" id="607712"/>
    <lineage>
        <taxon>Bacteria</taxon>
        <taxon>Pseudomonadati</taxon>
        <taxon>Pseudomonadota</taxon>
        <taxon>Betaproteobacteria</taxon>
        <taxon>Neisseriales</taxon>
        <taxon>Neisseriaceae</taxon>
        <taxon>Neisseria</taxon>
    </lineage>
</organism>
<dbReference type="AlphaFoldDB" id="A0A7D7N6L6"/>
<name>A0A7D7N6L6_9NEIS</name>
<accession>A0A7D7N6L6</accession>
<dbReference type="RefSeq" id="WP_182121759.1">
    <property type="nucleotide sequence ID" value="NZ_CP059567.1"/>
</dbReference>
<proteinExistence type="predicted"/>
<sequence length="70" mass="7442">MLGQFGLPESRVQAMSLPELAAFVRQADLIQRARRPLLPAAPIISAAPAPASVPAGPSDTTTYVSKRRKT</sequence>
<dbReference type="Proteomes" id="UP000514752">
    <property type="component" value="Chromosome"/>
</dbReference>
<gene>
    <name evidence="2" type="ORF">H3L94_09095</name>
</gene>
<feature type="compositionally biased region" description="Low complexity" evidence="1">
    <location>
        <begin position="48"/>
        <end position="57"/>
    </location>
</feature>
<evidence type="ECO:0000256" key="1">
    <source>
        <dbReference type="SAM" id="MobiDB-lite"/>
    </source>
</evidence>